<proteinExistence type="predicted"/>
<evidence type="ECO:0000313" key="3">
    <source>
        <dbReference type="Proteomes" id="UP000265581"/>
    </source>
</evidence>
<sequence length="85" mass="8996">MATQPKTDKTATEPTEAPKVKAAKPPKMLHHAYAMAGAVDGDSFSEVVTFGTRTAAIEHALPRKWDVVSGLPGVPLTELIKAARS</sequence>
<evidence type="ECO:0000313" key="2">
    <source>
        <dbReference type="EMBL" id="REK73677.1"/>
    </source>
</evidence>
<organism evidence="2 3">
    <name type="scientific">Aeromicrobium endophyticum</name>
    <dbReference type="NCBI Taxonomy" id="2292704"/>
    <lineage>
        <taxon>Bacteria</taxon>
        <taxon>Bacillati</taxon>
        <taxon>Actinomycetota</taxon>
        <taxon>Actinomycetes</taxon>
        <taxon>Propionibacteriales</taxon>
        <taxon>Nocardioidaceae</taxon>
        <taxon>Aeromicrobium</taxon>
    </lineage>
</organism>
<dbReference type="Proteomes" id="UP000265581">
    <property type="component" value="Unassembled WGS sequence"/>
</dbReference>
<feature type="compositionally biased region" description="Basic and acidic residues" evidence="1">
    <location>
        <begin position="1"/>
        <end position="19"/>
    </location>
</feature>
<gene>
    <name evidence="2" type="ORF">DX116_09135</name>
</gene>
<dbReference type="RefSeq" id="WP_119703787.1">
    <property type="nucleotide sequence ID" value="NZ_JBHSOI010000001.1"/>
</dbReference>
<name>A0A371PCP3_9ACTN</name>
<protein>
    <submittedName>
        <fullName evidence="2">Uncharacterized protein</fullName>
    </submittedName>
</protein>
<dbReference type="EMBL" id="QUBR01000001">
    <property type="protein sequence ID" value="REK73677.1"/>
    <property type="molecule type" value="Genomic_DNA"/>
</dbReference>
<keyword evidence="3" id="KW-1185">Reference proteome</keyword>
<comment type="caution">
    <text evidence="2">The sequence shown here is derived from an EMBL/GenBank/DDBJ whole genome shotgun (WGS) entry which is preliminary data.</text>
</comment>
<accession>A0A371PCP3</accession>
<dbReference type="AlphaFoldDB" id="A0A371PCP3"/>
<evidence type="ECO:0000256" key="1">
    <source>
        <dbReference type="SAM" id="MobiDB-lite"/>
    </source>
</evidence>
<feature type="region of interest" description="Disordered" evidence="1">
    <location>
        <begin position="1"/>
        <end position="24"/>
    </location>
</feature>
<reference evidence="2 3" key="1">
    <citation type="submission" date="2018-08" db="EMBL/GenBank/DDBJ databases">
        <title>Aeromicrobium sp. M2KJ-4, whole genome shotgun sequence.</title>
        <authorList>
            <person name="Tuo L."/>
        </authorList>
    </citation>
    <scope>NUCLEOTIDE SEQUENCE [LARGE SCALE GENOMIC DNA]</scope>
    <source>
        <strain evidence="2 3">M2KJ-4</strain>
    </source>
</reference>